<keyword evidence="3" id="KW-1003">Cell membrane</keyword>
<evidence type="ECO:0000256" key="7">
    <source>
        <dbReference type="ARBA" id="ARBA00022801"/>
    </source>
</evidence>
<evidence type="ECO:0000256" key="1">
    <source>
        <dbReference type="ARBA" id="ARBA00001941"/>
    </source>
</evidence>
<gene>
    <name evidence="14" type="ORF">Agabi119p4_11268</name>
</gene>
<evidence type="ECO:0000256" key="4">
    <source>
        <dbReference type="ARBA" id="ARBA00022622"/>
    </source>
</evidence>
<evidence type="ECO:0000256" key="10">
    <source>
        <dbReference type="ARBA" id="ARBA00023288"/>
    </source>
</evidence>
<keyword evidence="6" id="KW-0732">Signal</keyword>
<evidence type="ECO:0000313" key="14">
    <source>
        <dbReference type="EMBL" id="KAF7760592.1"/>
    </source>
</evidence>
<dbReference type="GO" id="GO:0098552">
    <property type="term" value="C:side of membrane"/>
    <property type="evidence" value="ECO:0007669"/>
    <property type="project" value="UniProtKB-KW"/>
</dbReference>
<dbReference type="EMBL" id="JABXXO010000015">
    <property type="protein sequence ID" value="KAF7760592.1"/>
    <property type="molecule type" value="Genomic_DNA"/>
</dbReference>
<dbReference type="PANTHER" id="PTHR46471">
    <property type="entry name" value="CHITIN DEACETYLASE"/>
    <property type="match status" value="1"/>
</dbReference>
<dbReference type="GO" id="GO:0046872">
    <property type="term" value="F:metal ion binding"/>
    <property type="evidence" value="ECO:0007669"/>
    <property type="project" value="UniProtKB-KW"/>
</dbReference>
<evidence type="ECO:0000256" key="5">
    <source>
        <dbReference type="ARBA" id="ARBA00022723"/>
    </source>
</evidence>
<accession>A0A8H7C190</accession>
<dbReference type="Pfam" id="PF01522">
    <property type="entry name" value="Polysacc_deac_1"/>
    <property type="match status" value="1"/>
</dbReference>
<dbReference type="GO" id="GO:0071555">
    <property type="term" value="P:cell wall organization"/>
    <property type="evidence" value="ECO:0007669"/>
    <property type="project" value="UniProtKB-KW"/>
</dbReference>
<comment type="caution">
    <text evidence="14">The sequence shown here is derived from an EMBL/GenBank/DDBJ whole genome shotgun (WGS) entry which is preliminary data.</text>
</comment>
<protein>
    <submittedName>
        <fullName evidence="14">CAZyme family CE4</fullName>
    </submittedName>
</protein>
<evidence type="ECO:0000256" key="8">
    <source>
        <dbReference type="ARBA" id="ARBA00023136"/>
    </source>
</evidence>
<evidence type="ECO:0000256" key="9">
    <source>
        <dbReference type="ARBA" id="ARBA00023277"/>
    </source>
</evidence>
<sequence>MNLTFFLSVYSVILVISYRTSSVMLPNAISLPSLASVNSLGSLASLSSLGCIGMGLACVATTVSGSVIPNAEARVPENIAVGMAGAGNELNYEVAMGFESIRDGSAIKLFRPRAPQEGEGDGSSPVSAAPGGGGGGGKAQVITTCSVPGTAALTFDDGPYQYTEEVSKILKDNNAKGTFFFNGQNFGCITSPADAARVKAVYDAGHQVASHSWNHKDLATLSKDEILSEMSSVSQAIQQITGVRPAQMRPPFGSYNDAVLEAAGQIGEDVVIWNLDSGDSVGAAPDESKARYNQAAQGNSPILALNHETHESTVKDVLPAAIQILQNSGYRLVTVAECTGREPYLKSDAPPLTPSNLSCG</sequence>
<evidence type="ECO:0000256" key="6">
    <source>
        <dbReference type="ARBA" id="ARBA00022729"/>
    </source>
</evidence>
<feature type="domain" description="NodB homology" evidence="13">
    <location>
        <begin position="149"/>
        <end position="333"/>
    </location>
</feature>
<keyword evidence="10" id="KW-0449">Lipoprotein</keyword>
<dbReference type="GO" id="GO:0016810">
    <property type="term" value="F:hydrolase activity, acting on carbon-nitrogen (but not peptide) bonds"/>
    <property type="evidence" value="ECO:0007669"/>
    <property type="project" value="InterPro"/>
</dbReference>
<dbReference type="InterPro" id="IPR011330">
    <property type="entry name" value="Glyco_hydro/deAcase_b/a-brl"/>
</dbReference>
<dbReference type="SUPFAM" id="SSF88713">
    <property type="entry name" value="Glycoside hydrolase/deacetylase"/>
    <property type="match status" value="1"/>
</dbReference>
<keyword evidence="8" id="KW-0472">Membrane</keyword>
<dbReference type="Gene3D" id="3.20.20.370">
    <property type="entry name" value="Glycoside hydrolase/deacetylase"/>
    <property type="match status" value="1"/>
</dbReference>
<dbReference type="PROSITE" id="PS51677">
    <property type="entry name" value="NODB"/>
    <property type="match status" value="1"/>
</dbReference>
<keyword evidence="4" id="KW-0325">Glycoprotein</keyword>
<keyword evidence="9" id="KW-0119">Carbohydrate metabolism</keyword>
<evidence type="ECO:0000256" key="2">
    <source>
        <dbReference type="ARBA" id="ARBA00004609"/>
    </source>
</evidence>
<keyword evidence="11" id="KW-0961">Cell wall biogenesis/degradation</keyword>
<keyword evidence="7" id="KW-0378">Hydrolase</keyword>
<dbReference type="InterPro" id="IPR002509">
    <property type="entry name" value="NODB_dom"/>
</dbReference>
<dbReference type="GO" id="GO:0005975">
    <property type="term" value="P:carbohydrate metabolic process"/>
    <property type="evidence" value="ECO:0007669"/>
    <property type="project" value="InterPro"/>
</dbReference>
<keyword evidence="4" id="KW-0336">GPI-anchor</keyword>
<feature type="region of interest" description="Disordered" evidence="12">
    <location>
        <begin position="113"/>
        <end position="140"/>
    </location>
</feature>
<reference evidence="14 15" key="1">
    <citation type="journal article" name="Sci. Rep.">
        <title>Telomere-to-telomere assembled and centromere annotated genomes of the two main subspecies of the button mushroom Agaricus bisporus reveal especially polymorphic chromosome ends.</title>
        <authorList>
            <person name="Sonnenberg A.S.M."/>
            <person name="Sedaghat-Telgerd N."/>
            <person name="Lavrijssen B."/>
            <person name="Ohm R.A."/>
            <person name="Hendrickx P.M."/>
            <person name="Scholtmeijer K."/>
            <person name="Baars J.J.P."/>
            <person name="van Peer A."/>
        </authorList>
    </citation>
    <scope>NUCLEOTIDE SEQUENCE [LARGE SCALE GENOMIC DNA]</scope>
    <source>
        <strain evidence="14 15">H119_p4</strain>
    </source>
</reference>
<comment type="cofactor">
    <cofactor evidence="1">
        <name>Co(2+)</name>
        <dbReference type="ChEBI" id="CHEBI:48828"/>
    </cofactor>
</comment>
<proteinExistence type="predicted"/>
<name>A0A8H7C190_AGABI</name>
<dbReference type="GO" id="GO:0005886">
    <property type="term" value="C:plasma membrane"/>
    <property type="evidence" value="ECO:0007669"/>
    <property type="project" value="UniProtKB-SubCell"/>
</dbReference>
<evidence type="ECO:0000256" key="11">
    <source>
        <dbReference type="ARBA" id="ARBA00023316"/>
    </source>
</evidence>
<keyword evidence="5" id="KW-0479">Metal-binding</keyword>
<dbReference type="AlphaFoldDB" id="A0A8H7C190"/>
<organism evidence="14 15">
    <name type="scientific">Agaricus bisporus var. burnettii</name>
    <dbReference type="NCBI Taxonomy" id="192524"/>
    <lineage>
        <taxon>Eukaryota</taxon>
        <taxon>Fungi</taxon>
        <taxon>Dikarya</taxon>
        <taxon>Basidiomycota</taxon>
        <taxon>Agaricomycotina</taxon>
        <taxon>Agaricomycetes</taxon>
        <taxon>Agaricomycetidae</taxon>
        <taxon>Agaricales</taxon>
        <taxon>Agaricineae</taxon>
        <taxon>Agaricaceae</taxon>
        <taxon>Agaricus</taxon>
    </lineage>
</organism>
<evidence type="ECO:0000313" key="15">
    <source>
        <dbReference type="Proteomes" id="UP000629468"/>
    </source>
</evidence>
<evidence type="ECO:0000259" key="13">
    <source>
        <dbReference type="PROSITE" id="PS51677"/>
    </source>
</evidence>
<comment type="subcellular location">
    <subcellularLocation>
        <location evidence="2">Cell membrane</location>
        <topology evidence="2">Lipid-anchor</topology>
        <topology evidence="2">GPI-anchor</topology>
    </subcellularLocation>
</comment>
<evidence type="ECO:0000256" key="3">
    <source>
        <dbReference type="ARBA" id="ARBA00022475"/>
    </source>
</evidence>
<dbReference type="CDD" id="cd10951">
    <property type="entry name" value="CE4_ClCDA_like"/>
    <property type="match status" value="1"/>
</dbReference>
<evidence type="ECO:0000256" key="12">
    <source>
        <dbReference type="SAM" id="MobiDB-lite"/>
    </source>
</evidence>
<dbReference type="Proteomes" id="UP000629468">
    <property type="component" value="Unassembled WGS sequence"/>
</dbReference>
<dbReference type="PANTHER" id="PTHR46471:SF2">
    <property type="entry name" value="CHITIN DEACETYLASE-RELATED"/>
    <property type="match status" value="1"/>
</dbReference>